<evidence type="ECO:0000313" key="2">
    <source>
        <dbReference type="EMBL" id="AFA75600.1"/>
    </source>
</evidence>
<dbReference type="eggNOG" id="COG1366">
    <property type="taxonomic scope" value="Bacteria"/>
</dbReference>
<keyword evidence="3" id="KW-1185">Reference proteome</keyword>
<dbReference type="Gene3D" id="3.30.750.24">
    <property type="entry name" value="STAS domain"/>
    <property type="match status" value="1"/>
</dbReference>
<evidence type="ECO:0000259" key="1">
    <source>
        <dbReference type="PROSITE" id="PS50801"/>
    </source>
</evidence>
<dbReference type="Proteomes" id="UP000009154">
    <property type="component" value="Chromosome"/>
</dbReference>
<dbReference type="EMBL" id="CP003119">
    <property type="protein sequence ID" value="AFA75600.1"/>
    <property type="molecule type" value="Genomic_DNA"/>
</dbReference>
<name>H6MYG7_GORPV</name>
<dbReference type="AlphaFoldDB" id="H6MYG7"/>
<dbReference type="KEGG" id="gpo:GPOL_c45990"/>
<dbReference type="HOGENOM" id="CLU_1426159_0_0_11"/>
<proteinExistence type="predicted"/>
<dbReference type="SUPFAM" id="SSF52091">
    <property type="entry name" value="SpoIIaa-like"/>
    <property type="match status" value="1"/>
</dbReference>
<protein>
    <submittedName>
        <fullName evidence="2">Putative anti-sigma-factor antagonist</fullName>
    </submittedName>
</protein>
<reference evidence="2 3" key="1">
    <citation type="journal article" date="2012" name="Appl. Environ. Microbiol.">
        <title>Involvement of two latex-clearing proteins during rubber degradation and insights into the subsequent degradation pathway revealed by the genome sequence of Gordonia polyisoprenivorans strain VH2.</title>
        <authorList>
            <person name="Hiessl S."/>
            <person name="Schuldes J."/>
            <person name="Thurmer A."/>
            <person name="Halbsguth T."/>
            <person name="Broker D."/>
            <person name="Angelov A."/>
            <person name="Liebl W."/>
            <person name="Daniel R."/>
            <person name="Steinbuchel A."/>
        </authorList>
    </citation>
    <scope>NUCLEOTIDE SEQUENCE [LARGE SCALE GENOMIC DNA]</scope>
    <source>
        <strain evidence="3">DSM 44266 / VH2</strain>
    </source>
</reference>
<organism evidence="2 3">
    <name type="scientific">Gordonia polyisoprenivorans (strain DSM 44266 / VH2)</name>
    <dbReference type="NCBI Taxonomy" id="1112204"/>
    <lineage>
        <taxon>Bacteria</taxon>
        <taxon>Bacillati</taxon>
        <taxon>Actinomycetota</taxon>
        <taxon>Actinomycetes</taxon>
        <taxon>Mycobacteriales</taxon>
        <taxon>Gordoniaceae</taxon>
        <taxon>Gordonia</taxon>
    </lineage>
</organism>
<gene>
    <name evidence="2" type="ordered locus">GPOL_c45990</name>
</gene>
<dbReference type="InterPro" id="IPR036513">
    <property type="entry name" value="STAS_dom_sf"/>
</dbReference>
<dbReference type="InterPro" id="IPR002645">
    <property type="entry name" value="STAS_dom"/>
</dbReference>
<accession>H6MYG7</accession>
<feature type="domain" description="STAS" evidence="1">
    <location>
        <begin position="73"/>
        <end position="190"/>
    </location>
</feature>
<sequence>MDTAVQSSSCERRGLDHLRLVASFHRLRSFTDSDVTYATEAAMKQLDTNMTFHPANDPDDSAATYSAPHRDRASTPMAVGRSFCVQHLSGAIDMQTTADFAVALDRVLAKQPEGVVLDLTDVRFLSASGLGVLVGFHDEAAHQGIPVAVVGGTPIARPIRACAGETGIDVYDSVEAAGWAVITAAASYRS</sequence>
<dbReference type="STRING" id="1112204.GPOL_c45990"/>
<evidence type="ECO:0000313" key="3">
    <source>
        <dbReference type="Proteomes" id="UP000009154"/>
    </source>
</evidence>
<dbReference type="CDD" id="cd07043">
    <property type="entry name" value="STAS_anti-anti-sigma_factors"/>
    <property type="match status" value="1"/>
</dbReference>
<dbReference type="Pfam" id="PF01740">
    <property type="entry name" value="STAS"/>
    <property type="match status" value="1"/>
</dbReference>
<dbReference type="PROSITE" id="PS50801">
    <property type="entry name" value="STAS"/>
    <property type="match status" value="1"/>
</dbReference>